<keyword evidence="7" id="KW-0175">Coiled coil</keyword>
<keyword evidence="3" id="KW-0378">Hydrolase</keyword>
<dbReference type="SUPFAM" id="SSF52540">
    <property type="entry name" value="P-loop containing nucleoside triphosphate hydrolases"/>
    <property type="match status" value="1"/>
</dbReference>
<dbReference type="CDD" id="cd01851">
    <property type="entry name" value="GBP"/>
    <property type="match status" value="1"/>
</dbReference>
<dbReference type="InterPro" id="IPR003191">
    <property type="entry name" value="Guanylate-bd/ATL_C"/>
</dbReference>
<dbReference type="PANTHER" id="PTHR10751">
    <property type="entry name" value="GUANYLATE BINDING PROTEIN"/>
    <property type="match status" value="1"/>
</dbReference>
<dbReference type="FunFam" id="1.20.1000.10:FF:000001">
    <property type="entry name" value="Guanylate binding protein 1"/>
    <property type="match status" value="1"/>
</dbReference>
<dbReference type="InterPro" id="IPR037684">
    <property type="entry name" value="GBP_C"/>
</dbReference>
<evidence type="ECO:0000313" key="9">
    <source>
        <dbReference type="Proteomes" id="UP000515140"/>
    </source>
</evidence>
<keyword evidence="1" id="KW-0399">Innate immunity</keyword>
<dbReference type="InterPro" id="IPR030386">
    <property type="entry name" value="G_GB1_RHD3_dom"/>
</dbReference>
<feature type="coiled-coil region" evidence="7">
    <location>
        <begin position="480"/>
        <end position="580"/>
    </location>
</feature>
<dbReference type="GeneID" id="110209975"/>
<comment type="similarity">
    <text evidence="6">Belongs to the TRAFAC class dynamin-like GTPase superfamily. GB1/RHD3 GTPase family.</text>
</comment>
<organism evidence="9 10">
    <name type="scientific">Phascolarctos cinereus</name>
    <name type="common">Koala</name>
    <dbReference type="NCBI Taxonomy" id="38626"/>
    <lineage>
        <taxon>Eukaryota</taxon>
        <taxon>Metazoa</taxon>
        <taxon>Chordata</taxon>
        <taxon>Craniata</taxon>
        <taxon>Vertebrata</taxon>
        <taxon>Euteleostomi</taxon>
        <taxon>Mammalia</taxon>
        <taxon>Metatheria</taxon>
        <taxon>Diprotodontia</taxon>
        <taxon>Phascolarctidae</taxon>
        <taxon>Phascolarctos</taxon>
    </lineage>
</organism>
<evidence type="ECO:0000256" key="7">
    <source>
        <dbReference type="SAM" id="Coils"/>
    </source>
</evidence>
<dbReference type="RefSeq" id="XP_020844431.1">
    <property type="nucleotide sequence ID" value="XM_020988772.1"/>
</dbReference>
<dbReference type="InterPro" id="IPR036543">
    <property type="entry name" value="Guanylate-bd_C_sf"/>
</dbReference>
<dbReference type="GO" id="GO:0003924">
    <property type="term" value="F:GTPase activity"/>
    <property type="evidence" value="ECO:0007669"/>
    <property type="project" value="InterPro"/>
</dbReference>
<keyword evidence="2" id="KW-0547">Nucleotide-binding</keyword>
<dbReference type="Gene3D" id="1.20.1000.10">
    <property type="entry name" value="Guanylate-binding protein, C-terminal domain"/>
    <property type="match status" value="1"/>
</dbReference>
<name>A0A6P5KIZ7_PHACI</name>
<dbReference type="CDD" id="cd16269">
    <property type="entry name" value="GBP_C"/>
    <property type="match status" value="1"/>
</dbReference>
<dbReference type="Proteomes" id="UP000515140">
    <property type="component" value="Unplaced"/>
</dbReference>
<dbReference type="KEGG" id="pcw:110209975"/>
<evidence type="ECO:0000256" key="1">
    <source>
        <dbReference type="ARBA" id="ARBA00022588"/>
    </source>
</evidence>
<keyword evidence="9" id="KW-1185">Reference proteome</keyword>
<keyword evidence="5" id="KW-0342">GTP-binding</keyword>
<evidence type="ECO:0000256" key="2">
    <source>
        <dbReference type="ARBA" id="ARBA00022741"/>
    </source>
</evidence>
<accession>A0A6P5KIZ7</accession>
<evidence type="ECO:0000256" key="6">
    <source>
        <dbReference type="PROSITE-ProRule" id="PRU01052"/>
    </source>
</evidence>
<proteinExistence type="inferred from homology"/>
<dbReference type="SUPFAM" id="SSF48340">
    <property type="entry name" value="Interferon-induced guanylate-binding protein 1 (GBP1), C-terminal domain"/>
    <property type="match status" value="1"/>
</dbReference>
<reference evidence="10" key="1">
    <citation type="submission" date="2025-08" db="UniProtKB">
        <authorList>
            <consortium name="RefSeq"/>
        </authorList>
    </citation>
    <scope>IDENTIFICATION</scope>
    <source>
        <tissue evidence="10">Spleen</tissue>
    </source>
</reference>
<gene>
    <name evidence="10" type="primary">LOC110209975</name>
</gene>
<dbReference type="GO" id="GO:0045087">
    <property type="term" value="P:innate immune response"/>
    <property type="evidence" value="ECO:0007669"/>
    <property type="project" value="UniProtKB-KW"/>
</dbReference>
<evidence type="ECO:0000256" key="4">
    <source>
        <dbReference type="ARBA" id="ARBA00022859"/>
    </source>
</evidence>
<dbReference type="Gene3D" id="3.40.50.300">
    <property type="entry name" value="P-loop containing nucleotide triphosphate hydrolases"/>
    <property type="match status" value="1"/>
</dbReference>
<dbReference type="Pfam" id="PF02263">
    <property type="entry name" value="GBP"/>
    <property type="match status" value="1"/>
</dbReference>
<dbReference type="FunCoup" id="A0A6P5KIZ7">
    <property type="interactions" value="437"/>
</dbReference>
<evidence type="ECO:0000259" key="8">
    <source>
        <dbReference type="PROSITE" id="PS51715"/>
    </source>
</evidence>
<dbReference type="PROSITE" id="PS51715">
    <property type="entry name" value="G_GB1_RHD3"/>
    <property type="match status" value="1"/>
</dbReference>
<dbReference type="InParanoid" id="A0A6P5KIZ7"/>
<evidence type="ECO:0000256" key="3">
    <source>
        <dbReference type="ARBA" id="ARBA00022801"/>
    </source>
</evidence>
<protein>
    <submittedName>
        <fullName evidence="10">Guanylate-binding protein 4-like</fullName>
    </submittedName>
</protein>
<dbReference type="Pfam" id="PF02841">
    <property type="entry name" value="GBP_C"/>
    <property type="match status" value="1"/>
</dbReference>
<dbReference type="AlphaFoldDB" id="A0A6P5KIZ7"/>
<evidence type="ECO:0000313" key="10">
    <source>
        <dbReference type="RefSeq" id="XP_020844431.1"/>
    </source>
</evidence>
<keyword evidence="4" id="KW-0391">Immunity</keyword>
<sequence>MASAVPMKAPICLVENSNGELTVNQQALQMLASITKPVVVVAIVGLYRTGKSYLMNRLAGKNKGFSLGSTVQSHTKGIWMWCVPHPSKADHVLVLLDTEGLGDVEKGDSKNDSWIFALAILLSSTFVYNSMNTINQQALEQMQYVTELTELIKVKSSPNAVGEDSAEFVGFFPDFVWTVRDFTLELELHGHPITSDEYLENALKLSQGKNPKVQEANATRECIRKFFPKRKCFTFDRPTNDKSLLAHLDDVQESQMEPAFKDQADNFCSHIFSSAKSKTLNGGTMVNGNRLGKLLEIYVRTISSGDIPCLENAVSALAQIENSAAVKKAVMHYAEQMALKVDFPTETLQDLLNLHTDCEKEAISIFMKHSFKDDTHEFQGELVQTLESKKDDFIRQNEEESTKYCQAKLQDLSQTLKAAISQSTFSVPGGYQLYRKEREKIMNNYHQVPRKGVKADEVLQRFLQSLAMTEESILQTDQALTEQEKALQAEKVRREVAEQEKKLLEQQQMEMQQNMETQQRSFEENMNQLLKKVEEDKMHILEEQEKILDHKLKEQKQLLEEGFHEKAKEMEREIKDLKTKKAAESDPSSWVAPVLDVAGALLMSKLRGVKKLIGLGLTGLGIVLPFLKKS</sequence>
<dbReference type="FunFam" id="3.40.50.300:FF:000422">
    <property type="entry name" value="Guanylate-binding protein 1"/>
    <property type="match status" value="1"/>
</dbReference>
<evidence type="ECO:0000256" key="5">
    <source>
        <dbReference type="ARBA" id="ARBA00023134"/>
    </source>
</evidence>
<dbReference type="InterPro" id="IPR015894">
    <property type="entry name" value="Guanylate-bd_N"/>
</dbReference>
<dbReference type="GO" id="GO:0005525">
    <property type="term" value="F:GTP binding"/>
    <property type="evidence" value="ECO:0007669"/>
    <property type="project" value="UniProtKB-KW"/>
</dbReference>
<dbReference type="InterPro" id="IPR027417">
    <property type="entry name" value="P-loop_NTPase"/>
</dbReference>
<feature type="domain" description="GB1/RHD3-type G" evidence="8">
    <location>
        <begin position="35"/>
        <end position="276"/>
    </location>
</feature>